<name>A0A0F9UJ52_9ZZZZ</name>
<evidence type="ECO:0000313" key="2">
    <source>
        <dbReference type="EMBL" id="KKN53623.1"/>
    </source>
</evidence>
<organism evidence="2">
    <name type="scientific">marine sediment metagenome</name>
    <dbReference type="NCBI Taxonomy" id="412755"/>
    <lineage>
        <taxon>unclassified sequences</taxon>
        <taxon>metagenomes</taxon>
        <taxon>ecological metagenomes</taxon>
    </lineage>
</organism>
<feature type="compositionally biased region" description="Low complexity" evidence="1">
    <location>
        <begin position="81"/>
        <end position="92"/>
    </location>
</feature>
<gene>
    <name evidence="2" type="ORF">LCGC14_0600540</name>
</gene>
<evidence type="ECO:0000256" key="1">
    <source>
        <dbReference type="SAM" id="MobiDB-lite"/>
    </source>
</evidence>
<accession>A0A0F9UJ52</accession>
<dbReference type="EMBL" id="LAZR01000963">
    <property type="protein sequence ID" value="KKN53623.1"/>
    <property type="molecule type" value="Genomic_DNA"/>
</dbReference>
<comment type="caution">
    <text evidence="2">The sequence shown here is derived from an EMBL/GenBank/DDBJ whole genome shotgun (WGS) entry which is preliminary data.</text>
</comment>
<feature type="region of interest" description="Disordered" evidence="1">
    <location>
        <begin position="331"/>
        <end position="368"/>
    </location>
</feature>
<proteinExistence type="predicted"/>
<reference evidence="2" key="1">
    <citation type="journal article" date="2015" name="Nature">
        <title>Complex archaea that bridge the gap between prokaryotes and eukaryotes.</title>
        <authorList>
            <person name="Spang A."/>
            <person name="Saw J.H."/>
            <person name="Jorgensen S.L."/>
            <person name="Zaremba-Niedzwiedzka K."/>
            <person name="Martijn J."/>
            <person name="Lind A.E."/>
            <person name="van Eijk R."/>
            <person name="Schleper C."/>
            <person name="Guy L."/>
            <person name="Ettema T.J."/>
        </authorList>
    </citation>
    <scope>NUCLEOTIDE SEQUENCE</scope>
</reference>
<sequence>MANGGTVVLPQQNKFAPLAAFFQNLNIAREKKSERKGFAQDVSGLQQFLLQQQQSQDASQQLAIARSLSPEQRQGQPGINFPAAPQFPQAQSQQGGQLFGNLLLQQQQQQGALGLQAARPVTGFRIEKQLIDDPKSPTKFSVVQRNQTGQVIGTRTATPKEVREGVVADVQTGLSAKDKSTIAISQSEAFNSRKIVKDFRDIESQERNIRIALKKSLNDATVSLGPSDQVLITALNKITDPGSVVRESEFARTPKGVALLNRLSAAITKVFRGGVGIANEDRKAIADIANEIFVGMKQSFNTVFDEFDTRAGKLGLDKDVVFGGIKRFDISEEPEEPQDGQQSITATNPQTGQRIQSFDGGKTWQPIR</sequence>
<protein>
    <submittedName>
        <fullName evidence="2">Uncharacterized protein</fullName>
    </submittedName>
</protein>
<feature type="region of interest" description="Disordered" evidence="1">
    <location>
        <begin position="69"/>
        <end position="92"/>
    </location>
</feature>
<feature type="compositionally biased region" description="Polar residues" evidence="1">
    <location>
        <begin position="339"/>
        <end position="356"/>
    </location>
</feature>
<dbReference type="AlphaFoldDB" id="A0A0F9UJ52"/>